<evidence type="ECO:0000256" key="3">
    <source>
        <dbReference type="ARBA" id="ARBA00029631"/>
    </source>
</evidence>
<feature type="compositionally biased region" description="Basic and acidic residues" evidence="4">
    <location>
        <begin position="21"/>
        <end position="30"/>
    </location>
</feature>
<comment type="caution">
    <text evidence="5">The sequence shown here is derived from an EMBL/GenBank/DDBJ whole genome shotgun (WGS) entry which is preliminary data.</text>
</comment>
<sequence>MSSTVTGTIPPPSSPPPQTSKDSDKVKESRGANNVGANEDEGNLRYAAYANRLRTILLASHRYVAYTSDIGESFRHVVTPGFVRTCYGISWSYVTLDVAYSTWKAKMRQEGRYYSGLKPWDTKPESNLEAANAYTGLDWRVLLFKNAIFQAGASMLLPAFTIHSTVRYSSLLFKNIANPTIKSLGPVACGLAVVPLLPYLFDEPVEKLLDYVFDKGVESYKEYQKKTI</sequence>
<gene>
    <name evidence="5" type="ORF">Cboi02_000394700</name>
</gene>
<dbReference type="AlphaFoldDB" id="A0A9W6WHI1"/>
<feature type="region of interest" description="Disordered" evidence="4">
    <location>
        <begin position="1"/>
        <end position="38"/>
    </location>
</feature>
<protein>
    <recommendedName>
        <fullName evidence="2">Mitochondrial fission process protein 1</fullName>
    </recommendedName>
    <alternativeName>
        <fullName evidence="3">Mitochondrial 18 kDa protein</fullName>
    </alternativeName>
</protein>
<accession>A0A9W6WHI1</accession>
<organism evidence="5 6">
    <name type="scientific">Candida boidinii</name>
    <name type="common">Yeast</name>
    <dbReference type="NCBI Taxonomy" id="5477"/>
    <lineage>
        <taxon>Eukaryota</taxon>
        <taxon>Fungi</taxon>
        <taxon>Dikarya</taxon>
        <taxon>Ascomycota</taxon>
        <taxon>Saccharomycotina</taxon>
        <taxon>Pichiomycetes</taxon>
        <taxon>Pichiales</taxon>
        <taxon>Pichiaceae</taxon>
        <taxon>Ogataea</taxon>
        <taxon>Ogataea/Candida clade</taxon>
    </lineage>
</organism>
<proteinExistence type="inferred from homology"/>
<dbReference type="GO" id="GO:0000266">
    <property type="term" value="P:mitochondrial fission"/>
    <property type="evidence" value="ECO:0007669"/>
    <property type="project" value="TreeGrafter"/>
</dbReference>
<reference evidence="5" key="1">
    <citation type="submission" date="2023-04" db="EMBL/GenBank/DDBJ databases">
        <title>Candida boidinii NBRC 10035.</title>
        <authorList>
            <person name="Ichikawa N."/>
            <person name="Sato H."/>
            <person name="Tonouchi N."/>
        </authorList>
    </citation>
    <scope>NUCLEOTIDE SEQUENCE</scope>
    <source>
        <strain evidence="5">NBRC 10035</strain>
    </source>
</reference>
<dbReference type="EMBL" id="BSXN01001474">
    <property type="protein sequence ID" value="GME73204.1"/>
    <property type="molecule type" value="Genomic_DNA"/>
</dbReference>
<dbReference type="InterPro" id="IPR019560">
    <property type="entry name" value="Mitochondrial_18_kDa_protein"/>
</dbReference>
<dbReference type="Proteomes" id="UP001165120">
    <property type="component" value="Unassembled WGS sequence"/>
</dbReference>
<evidence type="ECO:0000313" key="6">
    <source>
        <dbReference type="Proteomes" id="UP001165120"/>
    </source>
</evidence>
<evidence type="ECO:0000256" key="2">
    <source>
        <dbReference type="ARBA" id="ARBA00017835"/>
    </source>
</evidence>
<evidence type="ECO:0000256" key="1">
    <source>
        <dbReference type="ARBA" id="ARBA00009224"/>
    </source>
</evidence>
<evidence type="ECO:0000256" key="4">
    <source>
        <dbReference type="SAM" id="MobiDB-lite"/>
    </source>
</evidence>
<dbReference type="PANTHER" id="PTHR11001:SF2">
    <property type="entry name" value="MITOCHONDRIAL FISSION PROCESS PROTEIN 1"/>
    <property type="match status" value="1"/>
</dbReference>
<feature type="compositionally biased region" description="Pro residues" evidence="4">
    <location>
        <begin position="9"/>
        <end position="18"/>
    </location>
</feature>
<name>A0A9W6WHI1_CANBO</name>
<dbReference type="Pfam" id="PF10558">
    <property type="entry name" value="MTP18"/>
    <property type="match status" value="1"/>
</dbReference>
<dbReference type="PANTHER" id="PTHR11001">
    <property type="entry name" value="MITOCHONDRIAL FISSION PROCESS PROTEIN 1"/>
    <property type="match status" value="1"/>
</dbReference>
<comment type="similarity">
    <text evidence="1">Belongs to the MTFP1 family.</text>
</comment>
<dbReference type="GO" id="GO:0005739">
    <property type="term" value="C:mitochondrion"/>
    <property type="evidence" value="ECO:0007669"/>
    <property type="project" value="TreeGrafter"/>
</dbReference>
<evidence type="ECO:0000313" key="5">
    <source>
        <dbReference type="EMBL" id="GME73204.1"/>
    </source>
</evidence>
<keyword evidence="6" id="KW-1185">Reference proteome</keyword>